<name>A0A2D3I6V4_9VIRU</name>
<evidence type="ECO:0000313" key="1">
    <source>
        <dbReference type="EMBL" id="ATU84120.1"/>
    </source>
</evidence>
<sequence length="64" mass="7878">MVSYLHNIQKMSHINQSISHPCRCEPFPCTWEHHMKRLCKQCSDMRAWMYMTSLRYIYYNIVHV</sequence>
<dbReference type="Proteomes" id="UP000267516">
    <property type="component" value="Segment"/>
</dbReference>
<protein>
    <submittedName>
        <fullName evidence="1">ORF1178</fullName>
    </submittedName>
</protein>
<proteinExistence type="predicted"/>
<reference evidence="1" key="1">
    <citation type="journal article" date="2018" name="Aquaculture">
        <title>Complete genome sequence of a white spot syndrome virus associated with a disease incursion in Australia.</title>
        <authorList>
            <person name="Oakey J."/>
            <person name="Smith C.S."/>
        </authorList>
    </citation>
    <scope>NUCLEOTIDE SEQUENCE [LARGE SCALE GENOMIC DNA]</scope>
    <source>
        <strain evidence="1">WSSV-AU</strain>
    </source>
</reference>
<organism evidence="1">
    <name type="scientific">White spot syndrome virus</name>
    <dbReference type="NCBI Taxonomy" id="342409"/>
    <lineage>
        <taxon>Viruses</taxon>
        <taxon>Viruses incertae sedis</taxon>
        <taxon>Naldaviricetes</taxon>
        <taxon>Nimaviridae</taxon>
        <taxon>Whispovirus</taxon>
    </lineage>
</organism>
<dbReference type="EMBL" id="MF768985">
    <property type="protein sequence ID" value="ATU84120.1"/>
    <property type="molecule type" value="Genomic_DNA"/>
</dbReference>
<accession>A0A2D3I6V4</accession>